<name>A0A381R9I8_9ZZZZ</name>
<dbReference type="PANTHER" id="PTHR34696">
    <property type="entry name" value="PHOSPHORIBOSYLFORMYLGLYCINAMIDINE SYNTHASE SUBUNIT PURS"/>
    <property type="match status" value="1"/>
</dbReference>
<gene>
    <name evidence="6" type="ORF">METZ01_LOCUS40353</name>
</gene>
<evidence type="ECO:0000256" key="4">
    <source>
        <dbReference type="ARBA" id="ARBA00022755"/>
    </source>
</evidence>
<evidence type="ECO:0000256" key="3">
    <source>
        <dbReference type="ARBA" id="ARBA00022741"/>
    </source>
</evidence>
<sequence>MEILVKPRPGLLDPQGKAIHHALRSLGWSDTQDVRVGKAIYIDLEAEDSDTALETAQAMCRKILANPVTEDFEVSIVEDTERITA</sequence>
<dbReference type="NCBIfam" id="TIGR00302">
    <property type="entry name" value="phosphoribosylformylglycinamidine synthase subunit PurS"/>
    <property type="match status" value="1"/>
</dbReference>
<protein>
    <recommendedName>
        <fullName evidence="7">Phosphoribosylformylglycinamidine synthase, purS protein</fullName>
    </recommendedName>
</protein>
<evidence type="ECO:0008006" key="7">
    <source>
        <dbReference type="Google" id="ProtNLM"/>
    </source>
</evidence>
<dbReference type="SUPFAM" id="SSF82697">
    <property type="entry name" value="PurS-like"/>
    <property type="match status" value="1"/>
</dbReference>
<evidence type="ECO:0000256" key="1">
    <source>
        <dbReference type="ARBA" id="ARBA00022490"/>
    </source>
</evidence>
<dbReference type="GO" id="GO:0016874">
    <property type="term" value="F:ligase activity"/>
    <property type="evidence" value="ECO:0007669"/>
    <property type="project" value="UniProtKB-KW"/>
</dbReference>
<keyword evidence="4" id="KW-0658">Purine biosynthesis</keyword>
<dbReference type="InterPro" id="IPR003850">
    <property type="entry name" value="PurS"/>
</dbReference>
<dbReference type="EMBL" id="UINC01001727">
    <property type="protein sequence ID" value="SUZ87499.1"/>
    <property type="molecule type" value="Genomic_DNA"/>
</dbReference>
<evidence type="ECO:0000256" key="5">
    <source>
        <dbReference type="ARBA" id="ARBA00022840"/>
    </source>
</evidence>
<dbReference type="GO" id="GO:0005524">
    <property type="term" value="F:ATP binding"/>
    <property type="evidence" value="ECO:0007669"/>
    <property type="project" value="UniProtKB-KW"/>
</dbReference>
<evidence type="ECO:0000256" key="2">
    <source>
        <dbReference type="ARBA" id="ARBA00022598"/>
    </source>
</evidence>
<dbReference type="PANTHER" id="PTHR34696:SF1">
    <property type="entry name" value="PHOSPHORIBOSYLFORMYLGLYCINAMIDINE SYNTHASE SUBUNIT PURS"/>
    <property type="match status" value="1"/>
</dbReference>
<keyword evidence="5" id="KW-0067">ATP-binding</keyword>
<dbReference type="Gene3D" id="3.30.1280.10">
    <property type="entry name" value="Phosphoribosylformylglycinamidine synthase subunit PurS"/>
    <property type="match status" value="1"/>
</dbReference>
<reference evidence="6" key="1">
    <citation type="submission" date="2018-05" db="EMBL/GenBank/DDBJ databases">
        <authorList>
            <person name="Lanie J.A."/>
            <person name="Ng W.-L."/>
            <person name="Kazmierczak K.M."/>
            <person name="Andrzejewski T.M."/>
            <person name="Davidsen T.M."/>
            <person name="Wayne K.J."/>
            <person name="Tettelin H."/>
            <person name="Glass J.I."/>
            <person name="Rusch D."/>
            <person name="Podicherti R."/>
            <person name="Tsui H.-C.T."/>
            <person name="Winkler M.E."/>
        </authorList>
    </citation>
    <scope>NUCLEOTIDE SEQUENCE</scope>
</reference>
<proteinExistence type="inferred from homology"/>
<keyword evidence="2" id="KW-0436">Ligase</keyword>
<keyword evidence="1" id="KW-0963">Cytoplasm</keyword>
<dbReference type="NCBIfam" id="NF004630">
    <property type="entry name" value="PRK05974.1"/>
    <property type="match status" value="1"/>
</dbReference>
<accession>A0A381R9I8</accession>
<dbReference type="InterPro" id="IPR036604">
    <property type="entry name" value="PurS-like_sf"/>
</dbReference>
<dbReference type="Pfam" id="PF02700">
    <property type="entry name" value="PurS"/>
    <property type="match status" value="1"/>
</dbReference>
<dbReference type="AlphaFoldDB" id="A0A381R9I8"/>
<dbReference type="HAMAP" id="MF_01926">
    <property type="entry name" value="PurS"/>
    <property type="match status" value="1"/>
</dbReference>
<dbReference type="GO" id="GO:0006164">
    <property type="term" value="P:purine nucleotide biosynthetic process"/>
    <property type="evidence" value="ECO:0007669"/>
    <property type="project" value="UniProtKB-KW"/>
</dbReference>
<keyword evidence="3" id="KW-0547">Nucleotide-binding</keyword>
<organism evidence="6">
    <name type="scientific">marine metagenome</name>
    <dbReference type="NCBI Taxonomy" id="408172"/>
    <lineage>
        <taxon>unclassified sequences</taxon>
        <taxon>metagenomes</taxon>
        <taxon>ecological metagenomes</taxon>
    </lineage>
</organism>
<evidence type="ECO:0000313" key="6">
    <source>
        <dbReference type="EMBL" id="SUZ87499.1"/>
    </source>
</evidence>